<dbReference type="EMBL" id="JAAECS010000014">
    <property type="protein sequence ID" value="MCJ1990639.1"/>
    <property type="molecule type" value="Genomic_DNA"/>
</dbReference>
<gene>
    <name evidence="1" type="ORF">GYN21_10485</name>
</gene>
<reference evidence="1 2" key="1">
    <citation type="journal article" date="2022" name="Microbiol. Res.">
        <title>Comparative genome analysis, predicted lifestyle and antimicrobial strategies of Lactococcus carnosus and Lactococcus paracarnosus isolated from meat.</title>
        <authorList>
            <person name="Werum V."/>
            <person name="Ehrmann M."/>
            <person name="Vogel R."/>
            <person name="Hilgarth M."/>
        </authorList>
    </citation>
    <scope>NUCLEOTIDE SEQUENCE [LARGE SCALE GENOMIC DNA]</scope>
    <source>
        <strain evidence="1 2">TMW22177</strain>
    </source>
</reference>
<comment type="caution">
    <text evidence="1">The sequence shown here is derived from an EMBL/GenBank/DDBJ whole genome shotgun (WGS) entry which is preliminary data.</text>
</comment>
<dbReference type="GeneID" id="71635210"/>
<evidence type="ECO:0000313" key="1">
    <source>
        <dbReference type="EMBL" id="MCJ1990639.1"/>
    </source>
</evidence>
<dbReference type="Proteomes" id="UP001522450">
    <property type="component" value="Unassembled WGS sequence"/>
</dbReference>
<protein>
    <submittedName>
        <fullName evidence="1">Uncharacterized protein</fullName>
    </submittedName>
</protein>
<name>A0ABT0AVL1_9LACT</name>
<accession>A0ABT0AVL1</accession>
<sequence>MAFSGLTILVAVKKGVKDEKITYNLCDYANFCLYLTISQGILQLIFGIESPTSGLVTLAIYFESRIVTCISLRNGVVASLPWNRWRSK</sequence>
<keyword evidence="2" id="KW-1185">Reference proteome</keyword>
<evidence type="ECO:0000313" key="2">
    <source>
        <dbReference type="Proteomes" id="UP001522450"/>
    </source>
</evidence>
<organism evidence="1 2">
    <name type="scientific">Pseudolactococcus carnosus</name>
    <dbReference type="NCBI Taxonomy" id="2749961"/>
    <lineage>
        <taxon>Bacteria</taxon>
        <taxon>Bacillati</taxon>
        <taxon>Bacillota</taxon>
        <taxon>Bacilli</taxon>
        <taxon>Lactobacillales</taxon>
        <taxon>Streptococcaceae</taxon>
        <taxon>Pseudolactococcus</taxon>
    </lineage>
</organism>
<proteinExistence type="predicted"/>
<dbReference type="RefSeq" id="WP_143465021.1">
    <property type="nucleotide sequence ID" value="NZ_CP017194.1"/>
</dbReference>